<accession>A0ABW7HT67</accession>
<dbReference type="Gene3D" id="3.30.450.30">
    <property type="entry name" value="Dynein light chain 2a, cytoplasmic"/>
    <property type="match status" value="1"/>
</dbReference>
<dbReference type="PANTHER" id="PTHR36222:SF1">
    <property type="entry name" value="SERINE PROTEASE INHIBITOR RV3364C"/>
    <property type="match status" value="1"/>
</dbReference>
<gene>
    <name evidence="2" type="ORF">ACG5V6_12640</name>
</gene>
<dbReference type="SMART" id="SM00960">
    <property type="entry name" value="Robl_LC7"/>
    <property type="match status" value="1"/>
</dbReference>
<evidence type="ECO:0000313" key="2">
    <source>
        <dbReference type="EMBL" id="MFH0249059.1"/>
    </source>
</evidence>
<organism evidence="2 3">
    <name type="scientific">Streptomyces chitinivorans</name>
    <dbReference type="NCBI Taxonomy" id="1257027"/>
    <lineage>
        <taxon>Bacteria</taxon>
        <taxon>Bacillati</taxon>
        <taxon>Actinomycetota</taxon>
        <taxon>Actinomycetes</taxon>
        <taxon>Kitasatosporales</taxon>
        <taxon>Streptomycetaceae</taxon>
        <taxon>Streptomyces</taxon>
    </lineage>
</organism>
<evidence type="ECO:0000259" key="1">
    <source>
        <dbReference type="SMART" id="SM00960"/>
    </source>
</evidence>
<keyword evidence="3" id="KW-1185">Reference proteome</keyword>
<dbReference type="EMBL" id="JBIHMK010000040">
    <property type="protein sequence ID" value="MFH0249059.1"/>
    <property type="molecule type" value="Genomic_DNA"/>
</dbReference>
<proteinExistence type="predicted"/>
<dbReference type="RefSeq" id="WP_279950588.1">
    <property type="nucleotide sequence ID" value="NZ_BAABEN010000020.1"/>
</dbReference>
<protein>
    <submittedName>
        <fullName evidence="2">Roadblock/LC7 domain-containing protein</fullName>
    </submittedName>
</protein>
<dbReference type="SUPFAM" id="SSF103196">
    <property type="entry name" value="Roadblock/LC7 domain"/>
    <property type="match status" value="1"/>
</dbReference>
<dbReference type="InterPro" id="IPR004942">
    <property type="entry name" value="Roadblock/LAMTOR2_dom"/>
</dbReference>
<dbReference type="PANTHER" id="PTHR36222">
    <property type="entry name" value="SERINE PROTEASE INHIBITOR RV3364C"/>
    <property type="match status" value="1"/>
</dbReference>
<evidence type="ECO:0000313" key="3">
    <source>
        <dbReference type="Proteomes" id="UP001607069"/>
    </source>
</evidence>
<reference evidence="2 3" key="1">
    <citation type="submission" date="2024-10" db="EMBL/GenBank/DDBJ databases">
        <authorList>
            <person name="Cho J.-C."/>
        </authorList>
    </citation>
    <scope>NUCLEOTIDE SEQUENCE [LARGE SCALE GENOMIC DNA]</scope>
    <source>
        <strain evidence="2 3">KCTC29696</strain>
    </source>
</reference>
<dbReference type="Proteomes" id="UP001607069">
    <property type="component" value="Unassembled WGS sequence"/>
</dbReference>
<name>A0ABW7HT67_9ACTN</name>
<dbReference type="InterPro" id="IPR053141">
    <property type="entry name" value="Mycobact_SerProt_Inhib_Rv3364c"/>
</dbReference>
<sequence length="149" mass="15618">MAGAQNTGDTDPKTWLLQGLVERNARIRSAALVTSDGLVQAVHGLDDTDTADVLAATVSGLYSLARGAAARIDTGPDPHQDGGVRQMIVELNHTLLFVCAAGDRAHLAVIADRDADPAGVGHEMTHLIRQVRAHLAALARTTTAPETAR</sequence>
<feature type="domain" description="Roadblock/LAMTOR2" evidence="1">
    <location>
        <begin position="14"/>
        <end position="111"/>
    </location>
</feature>
<comment type="caution">
    <text evidence="2">The sequence shown here is derived from an EMBL/GenBank/DDBJ whole genome shotgun (WGS) entry which is preliminary data.</text>
</comment>
<dbReference type="Pfam" id="PF03259">
    <property type="entry name" value="Robl_LC7"/>
    <property type="match status" value="1"/>
</dbReference>